<evidence type="ECO:0000313" key="1">
    <source>
        <dbReference type="EMBL" id="MBO8467326.1"/>
    </source>
</evidence>
<protein>
    <submittedName>
        <fullName evidence="1">Uncharacterized protein</fullName>
    </submittedName>
</protein>
<name>A0A9D9NBG3_9BACT</name>
<accession>A0A9D9NBG3</accession>
<reference evidence="1" key="2">
    <citation type="journal article" date="2021" name="PeerJ">
        <title>Extensive microbial diversity within the chicken gut microbiome revealed by metagenomics and culture.</title>
        <authorList>
            <person name="Gilroy R."/>
            <person name="Ravi A."/>
            <person name="Getino M."/>
            <person name="Pursley I."/>
            <person name="Horton D.L."/>
            <person name="Alikhan N.F."/>
            <person name="Baker D."/>
            <person name="Gharbi K."/>
            <person name="Hall N."/>
            <person name="Watson M."/>
            <person name="Adriaenssens E.M."/>
            <person name="Foster-Nyarko E."/>
            <person name="Jarju S."/>
            <person name="Secka A."/>
            <person name="Antonio M."/>
            <person name="Oren A."/>
            <person name="Chaudhuri R.R."/>
            <person name="La Ragione R."/>
            <person name="Hildebrand F."/>
            <person name="Pallen M.J."/>
        </authorList>
    </citation>
    <scope>NUCLEOTIDE SEQUENCE</scope>
    <source>
        <strain evidence="1">B1-15692</strain>
    </source>
</reference>
<evidence type="ECO:0000313" key="2">
    <source>
        <dbReference type="Proteomes" id="UP000823660"/>
    </source>
</evidence>
<dbReference type="AlphaFoldDB" id="A0A9D9NBG3"/>
<organism evidence="1 2">
    <name type="scientific">Candidatus Cryptobacteroides faecipullorum</name>
    <dbReference type="NCBI Taxonomy" id="2840764"/>
    <lineage>
        <taxon>Bacteria</taxon>
        <taxon>Pseudomonadati</taxon>
        <taxon>Bacteroidota</taxon>
        <taxon>Bacteroidia</taxon>
        <taxon>Bacteroidales</taxon>
        <taxon>Candidatus Cryptobacteroides</taxon>
    </lineage>
</organism>
<sequence length="175" mass="19568">MMKTDMKYYGKSIRNKRDMLRASSLPELLVAMVLSGLVLFFAYEGTGMIMKRLGLSGQEHGQWQLLQSHALLERLMMQADSVVISGECILFYSSGIPSDTLTTNGKSVIYKKNGIDEILFSKATLRAEKFLQESCGAVRCIDIHLPGTGKDTLHLSYHTGSSGYVEMLYSFQKHD</sequence>
<proteinExistence type="predicted"/>
<dbReference type="Proteomes" id="UP000823660">
    <property type="component" value="Unassembled WGS sequence"/>
</dbReference>
<comment type="caution">
    <text evidence="1">The sequence shown here is derived from an EMBL/GenBank/DDBJ whole genome shotgun (WGS) entry which is preliminary data.</text>
</comment>
<dbReference type="EMBL" id="JADIMH010000033">
    <property type="protein sequence ID" value="MBO8467326.1"/>
    <property type="molecule type" value="Genomic_DNA"/>
</dbReference>
<reference evidence="1" key="1">
    <citation type="submission" date="2020-10" db="EMBL/GenBank/DDBJ databases">
        <authorList>
            <person name="Gilroy R."/>
        </authorList>
    </citation>
    <scope>NUCLEOTIDE SEQUENCE</scope>
    <source>
        <strain evidence="1">B1-15692</strain>
    </source>
</reference>
<gene>
    <name evidence="1" type="ORF">IAB99_06145</name>
</gene>